<comment type="caution">
    <text evidence="3">The sequence shown here is derived from an EMBL/GenBank/DDBJ whole genome shotgun (WGS) entry which is preliminary data.</text>
</comment>
<sequence length="239" mass="27322">MSRVMDIKHLLCQTMDIEQQRQQLKEYVDPLVIQSPQEATFIEQIYDDVDAWKHARSMSSSSLSTCSTISSRSNSISSQNSSPRQRSQSEHHRTSPLISYYQQPHHYAEALVAPLTTSMSTTILSSPPHRPSPHARQRHRSCSTSNVHTLMAASSLSSTPMQTRTPWTPAEDELLQKGFEQGLSWAMISSTYLPHRSRGCCWGRFKTLQSKNLIDFKFQQQSRLARRPWKTMDGRRAPC</sequence>
<evidence type="ECO:0000313" key="3">
    <source>
        <dbReference type="EMBL" id="ORX53253.1"/>
    </source>
</evidence>
<feature type="compositionally biased region" description="Low complexity" evidence="1">
    <location>
        <begin position="63"/>
        <end position="86"/>
    </location>
</feature>
<proteinExistence type="predicted"/>
<dbReference type="Gene3D" id="1.10.10.60">
    <property type="entry name" value="Homeodomain-like"/>
    <property type="match status" value="1"/>
</dbReference>
<name>A0A1X2GGS7_9FUNG</name>
<evidence type="ECO:0000313" key="4">
    <source>
        <dbReference type="Proteomes" id="UP000242146"/>
    </source>
</evidence>
<dbReference type="Proteomes" id="UP000242146">
    <property type="component" value="Unassembled WGS sequence"/>
</dbReference>
<gene>
    <name evidence="3" type="ORF">DM01DRAFT_1323039</name>
</gene>
<feature type="region of interest" description="Disordered" evidence="1">
    <location>
        <begin position="63"/>
        <end position="95"/>
    </location>
</feature>
<dbReference type="InterPro" id="IPR009057">
    <property type="entry name" value="Homeodomain-like_sf"/>
</dbReference>
<dbReference type="AlphaFoldDB" id="A0A1X2GGS7"/>
<keyword evidence="4" id="KW-1185">Reference proteome</keyword>
<dbReference type="InterPro" id="IPR001005">
    <property type="entry name" value="SANT/Myb"/>
</dbReference>
<feature type="domain" description="Myb-like" evidence="2">
    <location>
        <begin position="159"/>
        <end position="209"/>
    </location>
</feature>
<protein>
    <recommendedName>
        <fullName evidence="2">Myb-like domain-containing protein</fullName>
    </recommendedName>
</protein>
<dbReference type="OrthoDB" id="2143914at2759"/>
<dbReference type="SUPFAM" id="SSF46689">
    <property type="entry name" value="Homeodomain-like"/>
    <property type="match status" value="1"/>
</dbReference>
<accession>A0A1X2GGS7</accession>
<dbReference type="PROSITE" id="PS50090">
    <property type="entry name" value="MYB_LIKE"/>
    <property type="match status" value="1"/>
</dbReference>
<dbReference type="EMBL" id="MCGT01000016">
    <property type="protein sequence ID" value="ORX53253.1"/>
    <property type="molecule type" value="Genomic_DNA"/>
</dbReference>
<organism evidence="3 4">
    <name type="scientific">Hesseltinella vesiculosa</name>
    <dbReference type="NCBI Taxonomy" id="101127"/>
    <lineage>
        <taxon>Eukaryota</taxon>
        <taxon>Fungi</taxon>
        <taxon>Fungi incertae sedis</taxon>
        <taxon>Mucoromycota</taxon>
        <taxon>Mucoromycotina</taxon>
        <taxon>Mucoromycetes</taxon>
        <taxon>Mucorales</taxon>
        <taxon>Cunninghamellaceae</taxon>
        <taxon>Hesseltinella</taxon>
    </lineage>
</organism>
<reference evidence="3 4" key="1">
    <citation type="submission" date="2016-07" db="EMBL/GenBank/DDBJ databases">
        <title>Pervasive Adenine N6-methylation of Active Genes in Fungi.</title>
        <authorList>
            <consortium name="DOE Joint Genome Institute"/>
            <person name="Mondo S.J."/>
            <person name="Dannebaum R.O."/>
            <person name="Kuo R.C."/>
            <person name="Labutti K."/>
            <person name="Haridas S."/>
            <person name="Kuo A."/>
            <person name="Salamov A."/>
            <person name="Ahrendt S.R."/>
            <person name="Lipzen A."/>
            <person name="Sullivan W."/>
            <person name="Andreopoulos W.B."/>
            <person name="Clum A."/>
            <person name="Lindquist E."/>
            <person name="Daum C."/>
            <person name="Ramamoorthy G.K."/>
            <person name="Gryganskyi A."/>
            <person name="Culley D."/>
            <person name="Magnuson J.K."/>
            <person name="James T.Y."/>
            <person name="O'Malley M.A."/>
            <person name="Stajich J.E."/>
            <person name="Spatafora J.W."/>
            <person name="Visel A."/>
            <person name="Grigoriev I.V."/>
        </authorList>
    </citation>
    <scope>NUCLEOTIDE SEQUENCE [LARGE SCALE GENOMIC DNA]</scope>
    <source>
        <strain evidence="3 4">NRRL 3301</strain>
    </source>
</reference>
<evidence type="ECO:0000259" key="2">
    <source>
        <dbReference type="PROSITE" id="PS50090"/>
    </source>
</evidence>
<evidence type="ECO:0000256" key="1">
    <source>
        <dbReference type="SAM" id="MobiDB-lite"/>
    </source>
</evidence>